<comment type="similarity">
    <text evidence="4">Belongs to the protein disulfide isomerase family.</text>
</comment>
<evidence type="ECO:0000259" key="10">
    <source>
        <dbReference type="Pfam" id="PF00085"/>
    </source>
</evidence>
<evidence type="ECO:0000256" key="3">
    <source>
        <dbReference type="ARBA" id="ARBA00004319"/>
    </source>
</evidence>
<evidence type="ECO:0000256" key="6">
    <source>
        <dbReference type="ARBA" id="ARBA00022824"/>
    </source>
</evidence>
<reference evidence="11" key="1">
    <citation type="journal article" date="2023" name="Mol. Phylogenet. Evol.">
        <title>Genome-scale phylogeny and comparative genomics of the fungal order Sordariales.</title>
        <authorList>
            <person name="Hensen N."/>
            <person name="Bonometti L."/>
            <person name="Westerberg I."/>
            <person name="Brannstrom I.O."/>
            <person name="Guillou S."/>
            <person name="Cros-Aarteil S."/>
            <person name="Calhoun S."/>
            <person name="Haridas S."/>
            <person name="Kuo A."/>
            <person name="Mondo S."/>
            <person name="Pangilinan J."/>
            <person name="Riley R."/>
            <person name="LaButti K."/>
            <person name="Andreopoulos B."/>
            <person name="Lipzen A."/>
            <person name="Chen C."/>
            <person name="Yan M."/>
            <person name="Daum C."/>
            <person name="Ng V."/>
            <person name="Clum A."/>
            <person name="Steindorff A."/>
            <person name="Ohm R.A."/>
            <person name="Martin F."/>
            <person name="Silar P."/>
            <person name="Natvig D.O."/>
            <person name="Lalanne C."/>
            <person name="Gautier V."/>
            <person name="Ament-Velasquez S.L."/>
            <person name="Kruys A."/>
            <person name="Hutchinson M.I."/>
            <person name="Powell A.J."/>
            <person name="Barry K."/>
            <person name="Miller A.N."/>
            <person name="Grigoriev I.V."/>
            <person name="Debuchy R."/>
            <person name="Gladieux P."/>
            <person name="Hiltunen Thoren M."/>
            <person name="Johannesson H."/>
        </authorList>
    </citation>
    <scope>NUCLEOTIDE SEQUENCE</scope>
    <source>
        <strain evidence="11">CBS 232.78</strain>
    </source>
</reference>
<sequence length="414" mass="45556">MRATITTQRRPSSRFLPFPTTTTMVLLVQQLVLVMMIIQPVLAWDHILTREGLEQTLTANDVVLVAFVSPDESKSAALELDWLSAVAGGTAGRDHFASIDCVASKAVCDSFAEVSSYPSIVLFQLGKPLSQYRGARRAVALQHYITRFKEPVISEIASADDLAAFKTADETVFVAFLGPEHEVLKRAFAGAATRYREEFRFGAVVDPAVAAASGVQVPSIACYRPTDDDTVVHFPSPGEPEKLDAWVQEASRPVLGELTLLNRQRLIDRGYPMVYVFSSSEPERKQLRDTLYKFAKSYHDSLTSVMVDPLEFPDLMGQLGLEPNVFPAAAVHQLSNDRIFPHPKGRPLDPKGVQKWGLDVYQGRVKPWRPAPDGVTATTTYAADVGPTKVAPTRRVSIRSIPGVKIKISGHDEL</sequence>
<dbReference type="Pfam" id="PF13848">
    <property type="entry name" value="Thioredoxin_6"/>
    <property type="match status" value="1"/>
</dbReference>
<organism evidence="11 12">
    <name type="scientific">Podospora didyma</name>
    <dbReference type="NCBI Taxonomy" id="330526"/>
    <lineage>
        <taxon>Eukaryota</taxon>
        <taxon>Fungi</taxon>
        <taxon>Dikarya</taxon>
        <taxon>Ascomycota</taxon>
        <taxon>Pezizomycotina</taxon>
        <taxon>Sordariomycetes</taxon>
        <taxon>Sordariomycetidae</taxon>
        <taxon>Sordariales</taxon>
        <taxon>Podosporaceae</taxon>
        <taxon>Podospora</taxon>
    </lineage>
</organism>
<dbReference type="EC" id="5.3.4.1" evidence="5"/>
<dbReference type="CDD" id="cd02982">
    <property type="entry name" value="PDI_b'_family"/>
    <property type="match status" value="1"/>
</dbReference>
<keyword evidence="6" id="KW-0256">Endoplasmic reticulum</keyword>
<evidence type="ECO:0000256" key="1">
    <source>
        <dbReference type="ARBA" id="ARBA00001182"/>
    </source>
</evidence>
<keyword evidence="8" id="KW-0676">Redox-active center</keyword>
<reference evidence="11" key="2">
    <citation type="submission" date="2023-06" db="EMBL/GenBank/DDBJ databases">
        <authorList>
            <consortium name="Lawrence Berkeley National Laboratory"/>
            <person name="Haridas S."/>
            <person name="Hensen N."/>
            <person name="Bonometti L."/>
            <person name="Westerberg I."/>
            <person name="Brannstrom I.O."/>
            <person name="Guillou S."/>
            <person name="Cros-Aarteil S."/>
            <person name="Calhoun S."/>
            <person name="Kuo A."/>
            <person name="Mondo S."/>
            <person name="Pangilinan J."/>
            <person name="Riley R."/>
            <person name="LaButti K."/>
            <person name="Andreopoulos B."/>
            <person name="Lipzen A."/>
            <person name="Chen C."/>
            <person name="Yanf M."/>
            <person name="Daum C."/>
            <person name="Ng V."/>
            <person name="Clum A."/>
            <person name="Steindorff A."/>
            <person name="Ohm R."/>
            <person name="Martin F."/>
            <person name="Silar P."/>
            <person name="Natvig D."/>
            <person name="Lalanne C."/>
            <person name="Gautier V."/>
            <person name="Ament-velasquez S.L."/>
            <person name="Kruys A."/>
            <person name="Hutchinson M.I."/>
            <person name="Powell A.J."/>
            <person name="Barry K."/>
            <person name="Miller A.N."/>
            <person name="Grigoriev I.V."/>
            <person name="Debuchy R."/>
            <person name="Gladieux P."/>
            <person name="Thoren M.H."/>
            <person name="Johannesson H."/>
        </authorList>
    </citation>
    <scope>NUCLEOTIDE SEQUENCE</scope>
    <source>
        <strain evidence="11">CBS 232.78</strain>
    </source>
</reference>
<dbReference type="Gene3D" id="3.40.30.10">
    <property type="entry name" value="Glutaredoxin"/>
    <property type="match status" value="3"/>
</dbReference>
<dbReference type="GO" id="GO:0034976">
    <property type="term" value="P:response to endoplasmic reticulum stress"/>
    <property type="evidence" value="ECO:0007669"/>
    <property type="project" value="TreeGrafter"/>
</dbReference>
<protein>
    <recommendedName>
        <fullName evidence="9">Protein disulfide-isomerase</fullName>
        <ecNumber evidence="5">5.3.4.1</ecNumber>
    </recommendedName>
</protein>
<dbReference type="PANTHER" id="PTHR18929:SF132">
    <property type="entry name" value="PROTEIN DISULFIDE-ISOMERASE A3"/>
    <property type="match status" value="1"/>
</dbReference>
<proteinExistence type="inferred from homology"/>
<comment type="subcellular location">
    <subcellularLocation>
        <location evidence="3">Endoplasmic reticulum lumen</location>
    </subcellularLocation>
</comment>
<feature type="domain" description="Thioredoxin" evidence="10">
    <location>
        <begin position="51"/>
        <end position="146"/>
    </location>
</feature>
<dbReference type="GO" id="GO:0003756">
    <property type="term" value="F:protein disulfide isomerase activity"/>
    <property type="evidence" value="ECO:0007669"/>
    <property type="project" value="UniProtKB-EC"/>
</dbReference>
<comment type="catalytic activity">
    <reaction evidence="1">
        <text>Catalyzes the rearrangement of -S-S- bonds in proteins.</text>
        <dbReference type="EC" id="5.3.4.1"/>
    </reaction>
</comment>
<dbReference type="InterPro" id="IPR036249">
    <property type="entry name" value="Thioredoxin-like_sf"/>
</dbReference>
<evidence type="ECO:0000256" key="9">
    <source>
        <dbReference type="ARBA" id="ARBA00039846"/>
    </source>
</evidence>
<accession>A0AAE0N8U2</accession>
<dbReference type="Proteomes" id="UP001285441">
    <property type="component" value="Unassembled WGS sequence"/>
</dbReference>
<evidence type="ECO:0000256" key="8">
    <source>
        <dbReference type="ARBA" id="ARBA00023284"/>
    </source>
</evidence>
<evidence type="ECO:0000256" key="4">
    <source>
        <dbReference type="ARBA" id="ARBA00006347"/>
    </source>
</evidence>
<evidence type="ECO:0000313" key="12">
    <source>
        <dbReference type="Proteomes" id="UP001285441"/>
    </source>
</evidence>
<dbReference type="PANTHER" id="PTHR18929">
    <property type="entry name" value="PROTEIN DISULFIDE ISOMERASE"/>
    <property type="match status" value="1"/>
</dbReference>
<evidence type="ECO:0000313" key="11">
    <source>
        <dbReference type="EMBL" id="KAK3375072.1"/>
    </source>
</evidence>
<evidence type="ECO:0000256" key="5">
    <source>
        <dbReference type="ARBA" id="ARBA00012723"/>
    </source>
</evidence>
<evidence type="ECO:0000256" key="7">
    <source>
        <dbReference type="ARBA" id="ARBA00023235"/>
    </source>
</evidence>
<dbReference type="CDD" id="cd02981">
    <property type="entry name" value="PDI_b_family"/>
    <property type="match status" value="1"/>
</dbReference>
<keyword evidence="12" id="KW-1185">Reference proteome</keyword>
<dbReference type="GO" id="GO:0005788">
    <property type="term" value="C:endoplasmic reticulum lumen"/>
    <property type="evidence" value="ECO:0007669"/>
    <property type="project" value="UniProtKB-SubCell"/>
</dbReference>
<dbReference type="AlphaFoldDB" id="A0AAE0N8U2"/>
<gene>
    <name evidence="11" type="ORF">B0H63DRAFT_265644</name>
</gene>
<dbReference type="EMBL" id="JAULSW010000007">
    <property type="protein sequence ID" value="KAK3375072.1"/>
    <property type="molecule type" value="Genomic_DNA"/>
</dbReference>
<comment type="function">
    <text evidence="2">Participates in the folding of proteins containing disulfide bonds, may be involved in glycosylation, prolyl hydroxylation and triglyceride transfer.</text>
</comment>
<name>A0AAE0N8U2_9PEZI</name>
<keyword evidence="7" id="KW-0413">Isomerase</keyword>
<dbReference type="SUPFAM" id="SSF52833">
    <property type="entry name" value="Thioredoxin-like"/>
    <property type="match status" value="3"/>
</dbReference>
<dbReference type="GO" id="GO:0006457">
    <property type="term" value="P:protein folding"/>
    <property type="evidence" value="ECO:0007669"/>
    <property type="project" value="TreeGrafter"/>
</dbReference>
<evidence type="ECO:0000256" key="2">
    <source>
        <dbReference type="ARBA" id="ARBA00002692"/>
    </source>
</evidence>
<dbReference type="InterPro" id="IPR013766">
    <property type="entry name" value="Thioredoxin_domain"/>
</dbReference>
<comment type="caution">
    <text evidence="11">The sequence shown here is derived from an EMBL/GenBank/DDBJ whole genome shotgun (WGS) entry which is preliminary data.</text>
</comment>
<dbReference type="Pfam" id="PF00085">
    <property type="entry name" value="Thioredoxin"/>
    <property type="match status" value="1"/>
</dbReference>